<accession>A0A1R1XSK6</accession>
<evidence type="ECO:0000256" key="3">
    <source>
        <dbReference type="SAM" id="SignalP"/>
    </source>
</evidence>
<feature type="region of interest" description="Disordered" evidence="1">
    <location>
        <begin position="183"/>
        <end position="223"/>
    </location>
</feature>
<evidence type="ECO:0000256" key="1">
    <source>
        <dbReference type="SAM" id="MobiDB-lite"/>
    </source>
</evidence>
<comment type="caution">
    <text evidence="4">The sequence shown here is derived from an EMBL/GenBank/DDBJ whole genome shotgun (WGS) entry which is preliminary data.</text>
</comment>
<proteinExistence type="predicted"/>
<keyword evidence="5" id="KW-1185">Reference proteome</keyword>
<dbReference type="AlphaFoldDB" id="A0A1R1XSK6"/>
<feature type="signal peptide" evidence="3">
    <location>
        <begin position="1"/>
        <end position="20"/>
    </location>
</feature>
<protein>
    <submittedName>
        <fullName evidence="4">Uncharacterized protein</fullName>
    </submittedName>
</protein>
<keyword evidence="2" id="KW-1133">Transmembrane helix</keyword>
<feature type="transmembrane region" description="Helical" evidence="2">
    <location>
        <begin position="264"/>
        <end position="284"/>
    </location>
</feature>
<dbReference type="OrthoDB" id="5555373at2759"/>
<keyword evidence="2" id="KW-0472">Membrane</keyword>
<evidence type="ECO:0000313" key="5">
    <source>
        <dbReference type="Proteomes" id="UP000187429"/>
    </source>
</evidence>
<evidence type="ECO:0000256" key="2">
    <source>
        <dbReference type="SAM" id="Phobius"/>
    </source>
</evidence>
<keyword evidence="2" id="KW-0812">Transmembrane</keyword>
<name>A0A1R1XSK6_9FUNG</name>
<organism evidence="4 5">
    <name type="scientific">Smittium culicis</name>
    <dbReference type="NCBI Taxonomy" id="133412"/>
    <lineage>
        <taxon>Eukaryota</taxon>
        <taxon>Fungi</taxon>
        <taxon>Fungi incertae sedis</taxon>
        <taxon>Zoopagomycota</taxon>
        <taxon>Kickxellomycotina</taxon>
        <taxon>Harpellomycetes</taxon>
        <taxon>Harpellales</taxon>
        <taxon>Legeriomycetaceae</taxon>
        <taxon>Smittium</taxon>
    </lineage>
</organism>
<sequence>MSRTLLTIFISCLLILTTLSQDIINPQNPYGIYLNYTYSQLPTDSNTYTVSVQVIKLNAEYAVGAKPYSYLFKFSPNYDLAMKLVKSGWSYGIYNGNMIALAPPSSSITQQLELELTNASASPNSDQNSSFIIPESITILNSNDVSAQLVGFTLSQNIDYSIHQIPYHNDVATFENISENFSLSSQELEPHTSEDSSEDSSSAETTDSSSQSQNSTSEVQFKSSDPIADSMAKFYKAQAIAGNYNYDNSLNPYGIQLVGPFTSLYIYSTILALGLSSFLYGSFFRASLRASYFRMLSNQ</sequence>
<evidence type="ECO:0000313" key="4">
    <source>
        <dbReference type="EMBL" id="OMJ17605.1"/>
    </source>
</evidence>
<feature type="chain" id="PRO_5012932578" evidence="3">
    <location>
        <begin position="21"/>
        <end position="299"/>
    </location>
</feature>
<reference evidence="5" key="1">
    <citation type="submission" date="2017-01" db="EMBL/GenBank/DDBJ databases">
        <authorList>
            <person name="Wang Y."/>
            <person name="White M."/>
            <person name="Kvist S."/>
            <person name="Moncalvo J.-M."/>
        </authorList>
    </citation>
    <scope>NUCLEOTIDE SEQUENCE [LARGE SCALE GENOMIC DNA]</scope>
    <source>
        <strain evidence="5">ID-206-W2</strain>
    </source>
</reference>
<feature type="compositionally biased region" description="Low complexity" evidence="1">
    <location>
        <begin position="199"/>
        <end position="217"/>
    </location>
</feature>
<keyword evidence="3" id="KW-0732">Signal</keyword>
<dbReference type="Proteomes" id="UP000187429">
    <property type="component" value="Unassembled WGS sequence"/>
</dbReference>
<dbReference type="EMBL" id="LSSM01003533">
    <property type="protein sequence ID" value="OMJ17605.1"/>
    <property type="molecule type" value="Genomic_DNA"/>
</dbReference>
<gene>
    <name evidence="4" type="ORF">AYI69_g7357</name>
</gene>